<dbReference type="EMBL" id="QFYS01000010">
    <property type="protein sequence ID" value="RAK62784.1"/>
    <property type="molecule type" value="Genomic_DNA"/>
</dbReference>
<dbReference type="RefSeq" id="WP_111277704.1">
    <property type="nucleotide sequence ID" value="NZ_QFYS01000010.1"/>
</dbReference>
<name>A0A328BAS6_9CAUL</name>
<gene>
    <name evidence="1" type="ORF">DJ019_18175</name>
</gene>
<organism evidence="1 2">
    <name type="scientific">Phenylobacterium kunshanense</name>
    <dbReference type="NCBI Taxonomy" id="1445034"/>
    <lineage>
        <taxon>Bacteria</taxon>
        <taxon>Pseudomonadati</taxon>
        <taxon>Pseudomonadota</taxon>
        <taxon>Alphaproteobacteria</taxon>
        <taxon>Caulobacterales</taxon>
        <taxon>Caulobacteraceae</taxon>
        <taxon>Phenylobacterium</taxon>
    </lineage>
</organism>
<accession>A0A328BAS6</accession>
<reference evidence="1 2" key="1">
    <citation type="submission" date="2018-05" db="EMBL/GenBank/DDBJ databases">
        <authorList>
            <person name="Lanie J.A."/>
            <person name="Ng W.-L."/>
            <person name="Kazmierczak K.M."/>
            <person name="Andrzejewski T.M."/>
            <person name="Davidsen T.M."/>
            <person name="Wayne K.J."/>
            <person name="Tettelin H."/>
            <person name="Glass J.I."/>
            <person name="Rusch D."/>
            <person name="Podicherti R."/>
            <person name="Tsui H.-C.T."/>
            <person name="Winkler M.E."/>
        </authorList>
    </citation>
    <scope>NUCLEOTIDE SEQUENCE [LARGE SCALE GENOMIC DNA]</scope>
    <source>
        <strain evidence="1 2">BUT-10</strain>
    </source>
</reference>
<evidence type="ECO:0000313" key="2">
    <source>
        <dbReference type="Proteomes" id="UP000249524"/>
    </source>
</evidence>
<proteinExistence type="predicted"/>
<keyword evidence="2" id="KW-1185">Reference proteome</keyword>
<protein>
    <submittedName>
        <fullName evidence="1">Uncharacterized protein</fullName>
    </submittedName>
</protein>
<dbReference type="OrthoDB" id="7522752at2"/>
<dbReference type="AlphaFoldDB" id="A0A328BAS6"/>
<comment type="caution">
    <text evidence="1">The sequence shown here is derived from an EMBL/GenBank/DDBJ whole genome shotgun (WGS) entry which is preliminary data.</text>
</comment>
<dbReference type="Proteomes" id="UP000249524">
    <property type="component" value="Unassembled WGS sequence"/>
</dbReference>
<sequence>MSEILETEAEALDHFPTTPKDISHVTFYFDATPDDREDDSFFFVKVETPDQVNDDLDAWYEAALEAMLARDPALADYELVGAAIKYGSARSGGGEVYFDLDNDPTDEDYPPTGGLVQGREFRSYEGGTTYNYDDLF</sequence>
<evidence type="ECO:0000313" key="1">
    <source>
        <dbReference type="EMBL" id="RAK62784.1"/>
    </source>
</evidence>